<dbReference type="Proteomes" id="UP001057452">
    <property type="component" value="Chromosome 22"/>
</dbReference>
<name>A0ACB9WHV9_CHAAC</name>
<accession>A0ACB9WHV9</accession>
<organism evidence="1 2">
    <name type="scientific">Chaenocephalus aceratus</name>
    <name type="common">Blackfin icefish</name>
    <name type="synonym">Chaenichthys aceratus</name>
    <dbReference type="NCBI Taxonomy" id="36190"/>
    <lineage>
        <taxon>Eukaryota</taxon>
        <taxon>Metazoa</taxon>
        <taxon>Chordata</taxon>
        <taxon>Craniata</taxon>
        <taxon>Vertebrata</taxon>
        <taxon>Euteleostomi</taxon>
        <taxon>Actinopterygii</taxon>
        <taxon>Neopterygii</taxon>
        <taxon>Teleostei</taxon>
        <taxon>Neoteleostei</taxon>
        <taxon>Acanthomorphata</taxon>
        <taxon>Eupercaria</taxon>
        <taxon>Perciformes</taxon>
        <taxon>Notothenioidei</taxon>
        <taxon>Channichthyidae</taxon>
        <taxon>Chaenocephalus</taxon>
    </lineage>
</organism>
<keyword evidence="2" id="KW-1185">Reference proteome</keyword>
<evidence type="ECO:0000313" key="1">
    <source>
        <dbReference type="EMBL" id="KAI4813036.1"/>
    </source>
</evidence>
<proteinExistence type="predicted"/>
<sequence length="736" mass="76940">MPAYTEMLVFAALSAFLGLTQCQKLPSFDLLEEFRVPESSGVKIVEGSQPEATAYRVNPAIHLRRTISDVYPDGLPSDYSVIATFKVTKDTAKKSWDLWQVSDPEGREQVGLRFQGDTRSLDFFYTSPHGSQMLRTFSGVEKFFDGEWHKLALSVKGSRVKLLMDCDEVSVESIDEPRPVIHQGYTSIVKRAAGDRSVSVDLQQMEVSCDPEKAYSEGCCELSSVCGGYAEIGLTAGRASCKCMHGQPGIQGSPGPKGHIGLLGKAGDQGRHGNWGIRGNTGDYGNIGDTGLKGEEGIKGEKGMRGLWGQVGDRGPKGLTGLQGAGGFKGVRGPPGGLGETGKTGRSCGIGYEGIPGFQGVKGERGKTEESRTFWEILERGETAGQKGKPGVTGPGGRAGTLGPKGILGDPGLPGREGDLGIEAYQGPQGQSGKVGALEQREREVPLGLQEKWVPKAELAQEVTRVCRKPGRPGFIGPPGPVGNTGIQGIQGVKGAQAEKEEKDFKGPKGKVGDRGGPGLQGGRGKRGPVLSEFKGVRGEGGLDGFQGPRGPPGPTLSAQHVIEVCKKVVLVQMSTFANSVKRTCAAVCPLYGDVPMGAPGPTGQKGPPGPNGDLGNDGVDGELGLPGFYGEVGDLGRKGETGDGGEQGDKGPKGYGLPGYFGDQGPKGQRGRTGRAFNGQPGQQGERGHGGRPGLRGHAGLRGAPGACLTSGCAAESNSNRETPRPAARRLRNRQ</sequence>
<gene>
    <name evidence="1" type="ORF">KUCAC02_024390</name>
</gene>
<protein>
    <submittedName>
        <fullName evidence="1">Uncharacterized protein</fullName>
    </submittedName>
</protein>
<evidence type="ECO:0000313" key="2">
    <source>
        <dbReference type="Proteomes" id="UP001057452"/>
    </source>
</evidence>
<dbReference type="EMBL" id="CM043806">
    <property type="protein sequence ID" value="KAI4813036.1"/>
    <property type="molecule type" value="Genomic_DNA"/>
</dbReference>
<comment type="caution">
    <text evidence="1">The sequence shown here is derived from an EMBL/GenBank/DDBJ whole genome shotgun (WGS) entry which is preliminary data.</text>
</comment>
<reference evidence="1" key="1">
    <citation type="submission" date="2022-05" db="EMBL/GenBank/DDBJ databases">
        <title>Chromosome-level genome of Chaenocephalus aceratus.</title>
        <authorList>
            <person name="Park H."/>
        </authorList>
    </citation>
    <scope>NUCLEOTIDE SEQUENCE</scope>
    <source>
        <strain evidence="1">KU_202001</strain>
    </source>
</reference>